<organism evidence="2 3">
    <name type="scientific">Streptomyces roseochromogenus subsp. oscitans DS 12.976</name>
    <dbReference type="NCBI Taxonomy" id="1352936"/>
    <lineage>
        <taxon>Bacteria</taxon>
        <taxon>Bacillati</taxon>
        <taxon>Actinomycetota</taxon>
        <taxon>Actinomycetes</taxon>
        <taxon>Kitasatosporales</taxon>
        <taxon>Streptomycetaceae</taxon>
        <taxon>Streptomyces</taxon>
    </lineage>
</organism>
<evidence type="ECO:0000259" key="1">
    <source>
        <dbReference type="Pfam" id="PF11575"/>
    </source>
</evidence>
<accession>V6KTW8</accession>
<proteinExistence type="predicted"/>
<keyword evidence="3" id="KW-1185">Reference proteome</keyword>
<sequence length="282" mass="29379">MEYTSRAIILGTGAARLDTLRGGRRTRLVPVHVVDLAPALAALRPLGGFFVLRTRPGPAGSAGGPAPARLPTLAETYERVTPDPLTTRVAVVADRLHTPERRVAASIAQQGLAARLWSAALGCAALYGQLPDLDPGLLRWDPLAAAPDDLFLTELRPLPGDAATLAATVLHGHLQPLGEAVSARFGCAPGLLWGNAGSALAGAARELDRWARAHGRTDAAARAGALTDELLAHPLLRTTGTRTGTAFRRRSCCLYYRVPGGGLCGDCCFARPPRSSPGAASG</sequence>
<comment type="caution">
    <text evidence="2">The sequence shown here is derived from an EMBL/GenBank/DDBJ whole genome shotgun (WGS) entry which is preliminary data.</text>
</comment>
<dbReference type="PATRIC" id="fig|1352936.5.peg.1142"/>
<dbReference type="GO" id="GO:0051537">
    <property type="term" value="F:2 iron, 2 sulfur cluster binding"/>
    <property type="evidence" value="ECO:0007669"/>
    <property type="project" value="InterPro"/>
</dbReference>
<dbReference type="Pfam" id="PF11575">
    <property type="entry name" value="FhuF_C"/>
    <property type="match status" value="1"/>
</dbReference>
<dbReference type="InterPro" id="IPR024726">
    <property type="entry name" value="FhuF_C"/>
</dbReference>
<reference evidence="2 3" key="1">
    <citation type="journal article" date="2014" name="Genome Announc.">
        <title>Draft Genome Sequence of Streptomyces roseochromogenes subsp. oscitans DS 12.976, Producer of the Aminocoumarin Antibiotic Clorobiocin.</title>
        <authorList>
            <person name="Ruckert C."/>
            <person name="Kalinowski J."/>
            <person name="Heide L."/>
            <person name="Apel A.K."/>
        </authorList>
    </citation>
    <scope>NUCLEOTIDE SEQUENCE [LARGE SCALE GENOMIC DNA]</scope>
    <source>
        <strain evidence="2 3">DS 12.976</strain>
    </source>
</reference>
<dbReference type="EMBL" id="AWQX01000049">
    <property type="protein sequence ID" value="EST35577.1"/>
    <property type="molecule type" value="Genomic_DNA"/>
</dbReference>
<feature type="domain" description="Ferric siderophore reductase C-terminal" evidence="1">
    <location>
        <begin position="249"/>
        <end position="268"/>
    </location>
</feature>
<dbReference type="AlphaFoldDB" id="V6KTW8"/>
<gene>
    <name evidence="2" type="ORF">M878_05320</name>
</gene>
<protein>
    <recommendedName>
        <fullName evidence="1">Ferric siderophore reductase C-terminal domain-containing protein</fullName>
    </recommendedName>
</protein>
<name>V6KTW8_STRRC</name>
<evidence type="ECO:0000313" key="2">
    <source>
        <dbReference type="EMBL" id="EST35577.1"/>
    </source>
</evidence>
<evidence type="ECO:0000313" key="3">
    <source>
        <dbReference type="Proteomes" id="UP000017984"/>
    </source>
</evidence>
<dbReference type="STRING" id="1352936.M878_05320"/>
<dbReference type="Proteomes" id="UP000017984">
    <property type="component" value="Chromosome"/>
</dbReference>
<dbReference type="HOGENOM" id="CLU_071559_0_0_11"/>